<keyword evidence="1" id="KW-1133">Transmembrane helix</keyword>
<dbReference type="Proteomes" id="UP001165575">
    <property type="component" value="Unassembled WGS sequence"/>
</dbReference>
<reference evidence="2 3" key="1">
    <citation type="submission" date="2022-07" db="EMBL/GenBank/DDBJ databases">
        <title>Bombella genomes.</title>
        <authorList>
            <person name="Harer L."/>
            <person name="Styblova S."/>
            <person name="Ehrmann M."/>
        </authorList>
    </citation>
    <scope>NUCLEOTIDE SEQUENCE [LARGE SCALE GENOMIC DNA]</scope>
    <source>
        <strain evidence="2 3">TMW 2.2556</strain>
    </source>
</reference>
<evidence type="ECO:0000313" key="3">
    <source>
        <dbReference type="Proteomes" id="UP001165575"/>
    </source>
</evidence>
<comment type="caution">
    <text evidence="2">The sequence shown here is derived from an EMBL/GenBank/DDBJ whole genome shotgun (WGS) entry which is preliminary data.</text>
</comment>
<keyword evidence="1" id="KW-0812">Transmembrane</keyword>
<keyword evidence="1" id="KW-0472">Membrane</keyword>
<proteinExistence type="predicted"/>
<keyword evidence="3" id="KW-1185">Reference proteome</keyword>
<feature type="transmembrane region" description="Helical" evidence="1">
    <location>
        <begin position="12"/>
        <end position="36"/>
    </location>
</feature>
<evidence type="ECO:0000313" key="2">
    <source>
        <dbReference type="EMBL" id="MCX5618835.1"/>
    </source>
</evidence>
<dbReference type="RefSeq" id="WP_266137218.1">
    <property type="nucleotide sequence ID" value="NZ_JANIDX010000001.1"/>
</dbReference>
<protein>
    <submittedName>
        <fullName evidence="2">Uncharacterized protein</fullName>
    </submittedName>
</protein>
<sequence>MRMWLKGRSGFLEGLVVGAISFFYMGSIAVAGALSFPESGVKAPYSPLAIPTYFQPIDVSLEALLDQHYTIISAHEAGGEEIVVLARKEGPMEARLHAICALTMPNVETDQTVVTSRCWALNHPRKGE</sequence>
<evidence type="ECO:0000256" key="1">
    <source>
        <dbReference type="SAM" id="Phobius"/>
    </source>
</evidence>
<name>A0ABT3WIA7_9PROT</name>
<accession>A0ABT3WIA7</accession>
<gene>
    <name evidence="2" type="ORF">NQF89_00115</name>
</gene>
<dbReference type="EMBL" id="JANIDX010000001">
    <property type="protein sequence ID" value="MCX5618835.1"/>
    <property type="molecule type" value="Genomic_DNA"/>
</dbReference>
<organism evidence="2 3">
    <name type="scientific">Bombella pollinis</name>
    <dbReference type="NCBI Taxonomy" id="2967337"/>
    <lineage>
        <taxon>Bacteria</taxon>
        <taxon>Pseudomonadati</taxon>
        <taxon>Pseudomonadota</taxon>
        <taxon>Alphaproteobacteria</taxon>
        <taxon>Acetobacterales</taxon>
        <taxon>Acetobacteraceae</taxon>
        <taxon>Bombella</taxon>
    </lineage>
</organism>